<dbReference type="Pfam" id="PF14429">
    <property type="entry name" value="DOCK-C2"/>
    <property type="match status" value="1"/>
</dbReference>
<evidence type="ECO:0000259" key="7">
    <source>
        <dbReference type="PROSITE" id="PS50002"/>
    </source>
</evidence>
<comment type="similarity">
    <text evidence="5">Belongs to the DOCK family.</text>
</comment>
<dbReference type="PANTHER" id="PTHR45653:SF10">
    <property type="entry name" value="MYOBLAST CITY, ISOFORM B"/>
    <property type="match status" value="1"/>
</dbReference>
<dbReference type="InterPro" id="IPR056372">
    <property type="entry name" value="TPR_DOCK"/>
</dbReference>
<evidence type="ECO:0000313" key="10">
    <source>
        <dbReference type="Proteomes" id="UP001174909"/>
    </source>
</evidence>
<dbReference type="Gene3D" id="1.20.1270.350">
    <property type="entry name" value="Dedicator of cytokinesis N-terminal subdomain"/>
    <property type="match status" value="1"/>
</dbReference>
<dbReference type="GO" id="GO:0031267">
    <property type="term" value="F:small GTPase binding"/>
    <property type="evidence" value="ECO:0007669"/>
    <property type="project" value="TreeGrafter"/>
</dbReference>
<dbReference type="Pfam" id="PF16172">
    <property type="entry name" value="DOCK_N"/>
    <property type="match status" value="1"/>
</dbReference>
<evidence type="ECO:0000256" key="4">
    <source>
        <dbReference type="PROSITE-ProRule" id="PRU00192"/>
    </source>
</evidence>
<dbReference type="Proteomes" id="UP001174909">
    <property type="component" value="Unassembled WGS sequence"/>
</dbReference>
<dbReference type="PANTHER" id="PTHR45653">
    <property type="entry name" value="DEDICATOR OF CYTOKINESIS"/>
    <property type="match status" value="1"/>
</dbReference>
<dbReference type="GO" id="GO:0007264">
    <property type="term" value="P:small GTPase-mediated signal transduction"/>
    <property type="evidence" value="ECO:0007669"/>
    <property type="project" value="InterPro"/>
</dbReference>
<dbReference type="EMBL" id="CASHTH010003683">
    <property type="protein sequence ID" value="CAI8047904.1"/>
    <property type="molecule type" value="Genomic_DNA"/>
</dbReference>
<keyword evidence="2 4" id="KW-0728">SH3 domain</keyword>
<evidence type="ECO:0000259" key="8">
    <source>
        <dbReference type="PROSITE" id="PS51650"/>
    </source>
</evidence>
<dbReference type="GO" id="GO:0005085">
    <property type="term" value="F:guanyl-nucleotide exchange factor activity"/>
    <property type="evidence" value="ECO:0007669"/>
    <property type="project" value="InterPro"/>
</dbReference>
<sequence length="1135" mass="129327">MPEGNSRWRPSKVAKYGVVIYIYHARKSYPYLNLHFGDVVQILEENAGWYRGFSLRDKHSKGIFPASHVHLKDCEVKNPGPDEVVVPKDDPMVQELSDVLREWTLIWKRLYAEGKRQQFQELTQLMRDLLDRRRQILSKTLPRDELKELKQLVGSKIDHGNRMLGMDLVPRDENGSPIDPKTAGVMHLYRAVKQGAEQQSTEANPRVSAFLTPQQLPVIRKDETHLFLKFSALALPVNEPCELFFFIYDAKAQKVLSERYMIALSQHCLPRDPEKINQCFAIFTDLDSGDLNNKDLYLACHIVRIGHDLETKKTAMPLRKPHGAAVYPLHKLLTTKQHDERDVQMEVFVCPPSEYHKLLDSIIRRQGVFHPTDKGTGVFISLRPLWGNIGKVKEENTLLFRKFTAECQKLGFPEIIRPYDVRHDVYLTLQHGLFNKGTKRADKNVEVDAEVLDTKENPIPHCICPGIGEASITSFHSLVQYHNATPTFNETIKLMINPDLMHIARVKFAFYHRSTISSRLGKTEPFAVSHLKLMKEDGTTIEDNIHELFVFKFRETSRGAYKYTTLPCVNDPTRPHLFSPDLLVPKDNFFVKTQVCSTKLTQNADLHCLLNWRKMPANDLPRVVENVTKVPGDEIVKFLADTFNALFAIMEEKGDVFGSHVFEALVLTIGLLGVEKYENFRPVLDTYCDTLFKAANVHTLLVAKMKHVFEQVMLVDGTRTMKQATILKTFKAAEFLIKFIMKSRSIYDEATQGKGAAQFLHDLEDLLHTTCLLMKVECPENELIAPRAQAQALQFFPQTFDLFLLVMSVETLGSIVSQFLSNLKETKLKIYKSVFMSSVISSELFRHKESRVMIVPAILRHLCHHINNRDDNLDKSLDALGSILLMLHKQDSVTVDTEVCMLTTDMLHVLFKCFMELTAGAKKEKVSLVGHCVANMLALLELMSPRHYQVLRASFKTASDLEEFILHTFTAFCELVALDLYNNDWTILKLQGNYVVLRATTQLSQILVEDFLGTRQNSDPSFFNPSLWQNFFSLAVAFTVQKSLQLEPLGEVKRNRILDSYGDMRIAMNTTNDCQVESSRPFPGSLRPCNDWSLPGSQPHTSLSNQKSHNSHLLRHDGTGVQTSPQLSPDGDGDD</sequence>
<dbReference type="AlphaFoldDB" id="A0AA35X8A4"/>
<dbReference type="InterPro" id="IPR027007">
    <property type="entry name" value="C2_DOCK-type_domain"/>
</dbReference>
<protein>
    <submittedName>
        <fullName evidence="9">Dedicator of cytokinesis protein 1</fullName>
    </submittedName>
</protein>
<dbReference type="PROSITE" id="PS50002">
    <property type="entry name" value="SH3"/>
    <property type="match status" value="1"/>
</dbReference>
<dbReference type="InterPro" id="IPR026791">
    <property type="entry name" value="DOCK"/>
</dbReference>
<evidence type="ECO:0000256" key="6">
    <source>
        <dbReference type="SAM" id="MobiDB-lite"/>
    </source>
</evidence>
<dbReference type="InterPro" id="IPR036028">
    <property type="entry name" value="SH3-like_dom_sf"/>
</dbReference>
<dbReference type="GO" id="GO:0005886">
    <property type="term" value="C:plasma membrane"/>
    <property type="evidence" value="ECO:0007669"/>
    <property type="project" value="TreeGrafter"/>
</dbReference>
<dbReference type="Pfam" id="PF23554">
    <property type="entry name" value="TPR_DOCK"/>
    <property type="match status" value="1"/>
</dbReference>
<evidence type="ECO:0000313" key="9">
    <source>
        <dbReference type="EMBL" id="CAI8047904.1"/>
    </source>
</evidence>
<feature type="compositionally biased region" description="Polar residues" evidence="6">
    <location>
        <begin position="1095"/>
        <end position="1108"/>
    </location>
</feature>
<accession>A0AA35X8A4</accession>
<dbReference type="PROSITE" id="PS51650">
    <property type="entry name" value="C2_DOCK"/>
    <property type="match status" value="1"/>
</dbReference>
<evidence type="ECO:0000256" key="1">
    <source>
        <dbReference type="ARBA" id="ARBA00004496"/>
    </source>
</evidence>
<feature type="region of interest" description="Disordered" evidence="6">
    <location>
        <begin position="1087"/>
        <end position="1135"/>
    </location>
</feature>
<organism evidence="9 10">
    <name type="scientific">Geodia barretti</name>
    <name type="common">Barrett's horny sponge</name>
    <dbReference type="NCBI Taxonomy" id="519541"/>
    <lineage>
        <taxon>Eukaryota</taxon>
        <taxon>Metazoa</taxon>
        <taxon>Porifera</taxon>
        <taxon>Demospongiae</taxon>
        <taxon>Heteroscleromorpha</taxon>
        <taxon>Tetractinellida</taxon>
        <taxon>Astrophorina</taxon>
        <taxon>Geodiidae</taxon>
        <taxon>Geodia</taxon>
    </lineage>
</organism>
<keyword evidence="3" id="KW-0963">Cytoplasm</keyword>
<dbReference type="InterPro" id="IPR001452">
    <property type="entry name" value="SH3_domain"/>
</dbReference>
<evidence type="ECO:0000256" key="2">
    <source>
        <dbReference type="ARBA" id="ARBA00022443"/>
    </source>
</evidence>
<dbReference type="Gene3D" id="2.30.30.40">
    <property type="entry name" value="SH3 Domains"/>
    <property type="match status" value="1"/>
</dbReference>
<dbReference type="GO" id="GO:0005737">
    <property type="term" value="C:cytoplasm"/>
    <property type="evidence" value="ECO:0007669"/>
    <property type="project" value="UniProtKB-SubCell"/>
</dbReference>
<comment type="caution">
    <text evidence="9">The sequence shown here is derived from an EMBL/GenBank/DDBJ whole genome shotgun (WGS) entry which is preliminary data.</text>
</comment>
<keyword evidence="10" id="KW-1185">Reference proteome</keyword>
<proteinExistence type="inferred from homology"/>
<dbReference type="SMART" id="SM00326">
    <property type="entry name" value="SH3"/>
    <property type="match status" value="1"/>
</dbReference>
<dbReference type="InterPro" id="IPR042455">
    <property type="entry name" value="DOCK_N_sub1"/>
</dbReference>
<dbReference type="Gene3D" id="2.60.40.150">
    <property type="entry name" value="C2 domain"/>
    <property type="match status" value="1"/>
</dbReference>
<dbReference type="InterPro" id="IPR035892">
    <property type="entry name" value="C2_domain_sf"/>
</dbReference>
<evidence type="ECO:0000256" key="5">
    <source>
        <dbReference type="PROSITE-ProRule" id="PRU00983"/>
    </source>
</evidence>
<comment type="subcellular location">
    <subcellularLocation>
        <location evidence="1">Cytoplasm</location>
    </subcellularLocation>
</comment>
<evidence type="ECO:0000256" key="3">
    <source>
        <dbReference type="ARBA" id="ARBA00022490"/>
    </source>
</evidence>
<dbReference type="InterPro" id="IPR032376">
    <property type="entry name" value="DOCK_N"/>
</dbReference>
<gene>
    <name evidence="9" type="ORF">GBAR_LOCUS26483</name>
</gene>
<feature type="domain" description="SH3" evidence="7">
    <location>
        <begin position="12"/>
        <end position="74"/>
    </location>
</feature>
<dbReference type="SUPFAM" id="SSF50044">
    <property type="entry name" value="SH3-domain"/>
    <property type="match status" value="1"/>
</dbReference>
<reference evidence="9" key="1">
    <citation type="submission" date="2023-03" db="EMBL/GenBank/DDBJ databases">
        <authorList>
            <person name="Steffen K."/>
            <person name="Cardenas P."/>
        </authorList>
    </citation>
    <scope>NUCLEOTIDE SEQUENCE</scope>
</reference>
<name>A0AA35X8A4_GEOBA</name>
<feature type="domain" description="C2 DOCK-type" evidence="8">
    <location>
        <begin position="422"/>
        <end position="596"/>
    </location>
</feature>
<dbReference type="CDD" id="cd11872">
    <property type="entry name" value="SH3_DOCK_AB"/>
    <property type="match status" value="1"/>
</dbReference>